<name>M1MH77_9CLOT</name>
<proteinExistence type="predicted"/>
<feature type="transmembrane region" description="Helical" evidence="1">
    <location>
        <begin position="86"/>
        <end position="105"/>
    </location>
</feature>
<dbReference type="HOGENOM" id="CLU_120980_2_0_9"/>
<feature type="transmembrane region" description="Helical" evidence="1">
    <location>
        <begin position="59"/>
        <end position="80"/>
    </location>
</feature>
<dbReference type="KEGG" id="csr:Cspa_c34930"/>
<keyword evidence="1" id="KW-1133">Transmembrane helix</keyword>
<organism evidence="2 3">
    <name type="scientific">Clostridium saccharoperbutylacetonicum N1-4(HMT)</name>
    <dbReference type="NCBI Taxonomy" id="931276"/>
    <lineage>
        <taxon>Bacteria</taxon>
        <taxon>Bacillati</taxon>
        <taxon>Bacillota</taxon>
        <taxon>Clostridia</taxon>
        <taxon>Eubacteriales</taxon>
        <taxon>Clostridiaceae</taxon>
        <taxon>Clostridium</taxon>
    </lineage>
</organism>
<evidence type="ECO:0000313" key="2">
    <source>
        <dbReference type="EMBL" id="AGF57254.1"/>
    </source>
</evidence>
<dbReference type="PATRIC" id="fig|931276.5.peg.3519"/>
<sequence>MNTMNSIVWMFPIIFMLHDFEEIIMAEVWGKRYKKAIDTTWPEHQPFALNYVHCCKTPAFSIGVEIIFLIFVLISLFSLIFQNYFIWYSGFLGITLHFVFIHMVSCIRFKHYVPGIITSTLFLFPSTWLLFTSANILHYNVSMILLACLTGIALITLISPMHKLMGSLSRLLYKYSETSKRA</sequence>
<feature type="transmembrane region" description="Helical" evidence="1">
    <location>
        <begin position="112"/>
        <end position="131"/>
    </location>
</feature>
<dbReference type="Proteomes" id="UP000011728">
    <property type="component" value="Chromosome"/>
</dbReference>
<dbReference type="EMBL" id="CP004121">
    <property type="protein sequence ID" value="AGF57254.1"/>
    <property type="molecule type" value="Genomic_DNA"/>
</dbReference>
<keyword evidence="3" id="KW-1185">Reference proteome</keyword>
<dbReference type="AlphaFoldDB" id="M1MH77"/>
<reference evidence="2 3" key="1">
    <citation type="submission" date="2013-02" db="EMBL/GenBank/DDBJ databases">
        <title>Genome sequence of Clostridium saccharoperbutylacetonicum N1-4(HMT).</title>
        <authorList>
            <person name="Poehlein A."/>
            <person name="Daniel R."/>
        </authorList>
    </citation>
    <scope>NUCLEOTIDE SEQUENCE [LARGE SCALE GENOMIC DNA]</scope>
    <source>
        <strain evidence="3">N1-4(HMT)</strain>
    </source>
</reference>
<dbReference type="InterPro" id="IPR025671">
    <property type="entry name" value="HXXEE"/>
</dbReference>
<accession>M1MH77</accession>
<evidence type="ECO:0000256" key="1">
    <source>
        <dbReference type="SAM" id="Phobius"/>
    </source>
</evidence>
<keyword evidence="1" id="KW-0812">Transmembrane</keyword>
<dbReference type="OrthoDB" id="5195477at2"/>
<protein>
    <recommendedName>
        <fullName evidence="4">HXXEE domain-containing protein</fullName>
    </recommendedName>
</protein>
<feature type="transmembrane region" description="Helical" evidence="1">
    <location>
        <begin position="137"/>
        <end position="158"/>
    </location>
</feature>
<dbReference type="RefSeq" id="WP_015393572.1">
    <property type="nucleotide sequence ID" value="NC_020291.1"/>
</dbReference>
<dbReference type="Pfam" id="PF13787">
    <property type="entry name" value="HXXEE"/>
    <property type="match status" value="1"/>
</dbReference>
<keyword evidence="1" id="KW-0472">Membrane</keyword>
<dbReference type="eggNOG" id="ENOG5032MBE">
    <property type="taxonomic scope" value="Bacteria"/>
</dbReference>
<gene>
    <name evidence="2" type="ORF">Cspa_c34930</name>
</gene>
<dbReference type="STRING" id="36745.CLSAP_32540"/>
<evidence type="ECO:0008006" key="4">
    <source>
        <dbReference type="Google" id="ProtNLM"/>
    </source>
</evidence>
<evidence type="ECO:0000313" key="3">
    <source>
        <dbReference type="Proteomes" id="UP000011728"/>
    </source>
</evidence>